<dbReference type="RefSeq" id="YP_010055909.1">
    <property type="nucleotide sequence ID" value="NC_054671.1"/>
</dbReference>
<reference evidence="1 2" key="1">
    <citation type="submission" date="2018-02" db="EMBL/GenBank/DDBJ databases">
        <authorList>
            <person name="Zack K.M."/>
            <person name="Dedrick R.M."/>
            <person name="Ward M."/>
            <person name="Garlena R.A."/>
            <person name="Russell D.A."/>
            <person name="Pope W.H."/>
            <person name="Jacobs-Sera D."/>
            <person name="Hatfull G.F."/>
        </authorList>
    </citation>
    <scope>NUCLEOTIDE SEQUENCE [LARGE SCALE GENOMIC DNA]</scope>
</reference>
<keyword evidence="2" id="KW-1185">Reference proteome</keyword>
<organism evidence="1 2">
    <name type="scientific">Streptomyces phage Paedore</name>
    <dbReference type="NCBI Taxonomy" id="2108134"/>
    <lineage>
        <taxon>Viruses</taxon>
        <taxon>Duplodnaviria</taxon>
        <taxon>Heunggongvirae</taxon>
        <taxon>Uroviricota</taxon>
        <taxon>Caudoviricetes</taxon>
        <taxon>Arquatrovirinae</taxon>
        <taxon>Arequatrovirus</taxon>
        <taxon>Arequatrovirus paedore</taxon>
    </lineage>
</organism>
<dbReference type="GeneID" id="64471846"/>
<sequence>MTELPGDPGPTLIDIFAAMTLAEQLAFVPHLLGETSADWLSATLRRFDHDVSATTIRTYRRALRQEGGPSERAA</sequence>
<accession>A0A2P1JTP7</accession>
<evidence type="ECO:0000313" key="1">
    <source>
        <dbReference type="EMBL" id="AVO22526.1"/>
    </source>
</evidence>
<gene>
    <name evidence="1" type="primary">43</name>
    <name evidence="1" type="ORF">PBI_PAEDORE_43</name>
</gene>
<dbReference type="Proteomes" id="UP000240673">
    <property type="component" value="Segment"/>
</dbReference>
<dbReference type="EMBL" id="MH001460">
    <property type="protein sequence ID" value="AVO22526.1"/>
    <property type="molecule type" value="Genomic_DNA"/>
</dbReference>
<proteinExistence type="predicted"/>
<dbReference type="KEGG" id="vg:64471846"/>
<evidence type="ECO:0000313" key="2">
    <source>
        <dbReference type="Proteomes" id="UP000240673"/>
    </source>
</evidence>
<protein>
    <submittedName>
        <fullName evidence="1">Uncharacterized protein</fullName>
    </submittedName>
</protein>
<name>A0A2P1JTP7_9CAUD</name>